<dbReference type="EC" id="2.7.11.1" evidence="1"/>
<dbReference type="PANTHER" id="PTHR43289">
    <property type="entry name" value="MITOGEN-ACTIVATED PROTEIN KINASE KINASE KINASE 20-RELATED"/>
    <property type="match status" value="1"/>
</dbReference>
<keyword evidence="6" id="KW-0067">ATP-binding</keyword>
<evidence type="ECO:0000313" key="11">
    <source>
        <dbReference type="Proteomes" id="UP000292003"/>
    </source>
</evidence>
<evidence type="ECO:0000313" key="10">
    <source>
        <dbReference type="EMBL" id="RZQ62895.1"/>
    </source>
</evidence>
<organism evidence="10 11">
    <name type="scientific">Amycolatopsis suaedae</name>
    <dbReference type="NCBI Taxonomy" id="2510978"/>
    <lineage>
        <taxon>Bacteria</taxon>
        <taxon>Bacillati</taxon>
        <taxon>Actinomycetota</taxon>
        <taxon>Actinomycetes</taxon>
        <taxon>Pseudonocardiales</taxon>
        <taxon>Pseudonocardiaceae</taxon>
        <taxon>Amycolatopsis</taxon>
    </lineage>
</organism>
<dbReference type="InterPro" id="IPR011009">
    <property type="entry name" value="Kinase-like_dom_sf"/>
</dbReference>
<keyword evidence="8" id="KW-0472">Membrane</keyword>
<dbReference type="CDD" id="cd14014">
    <property type="entry name" value="STKc_PknB_like"/>
    <property type="match status" value="1"/>
</dbReference>
<keyword evidence="5 10" id="KW-0418">Kinase</keyword>
<dbReference type="PANTHER" id="PTHR43289:SF6">
    <property type="entry name" value="SERINE_THREONINE-PROTEIN KINASE NEKL-3"/>
    <property type="match status" value="1"/>
</dbReference>
<dbReference type="Gene3D" id="3.30.200.20">
    <property type="entry name" value="Phosphorylase Kinase, domain 1"/>
    <property type="match status" value="1"/>
</dbReference>
<evidence type="ECO:0000259" key="9">
    <source>
        <dbReference type="PROSITE" id="PS50011"/>
    </source>
</evidence>
<evidence type="ECO:0000256" key="3">
    <source>
        <dbReference type="ARBA" id="ARBA00022679"/>
    </source>
</evidence>
<dbReference type="SUPFAM" id="SSF56112">
    <property type="entry name" value="Protein kinase-like (PK-like)"/>
    <property type="match status" value="1"/>
</dbReference>
<feature type="region of interest" description="Disordered" evidence="7">
    <location>
        <begin position="362"/>
        <end position="381"/>
    </location>
</feature>
<evidence type="ECO:0000256" key="6">
    <source>
        <dbReference type="ARBA" id="ARBA00022840"/>
    </source>
</evidence>
<evidence type="ECO:0000256" key="1">
    <source>
        <dbReference type="ARBA" id="ARBA00012513"/>
    </source>
</evidence>
<dbReference type="AlphaFoldDB" id="A0A4V2ELV6"/>
<evidence type="ECO:0000256" key="7">
    <source>
        <dbReference type="SAM" id="MobiDB-lite"/>
    </source>
</evidence>
<feature type="compositionally biased region" description="Low complexity" evidence="7">
    <location>
        <begin position="275"/>
        <end position="326"/>
    </location>
</feature>
<sequence length="546" mass="56815">MGTVWSAYDEFLHRPVAVKEVRLPPGVDESQAAELRERTLREARAIAVLSHPNVIILHDVAREDGEPFVVMELLPSHSLAALLRDNGTLDIDQAAAVADAVAAALEAAHAAGITHRDVKPGNVLVAADGRIKLTDFGIARNVSEVTLTRTGMMLGSPAYIAPEVASGGEVSHAADLWGLGATLFAAVEGAPPYDVNGDPLQTVTEVVHGEVPRPSPGPLAPIISGLMAKEPAERLSLAQVRQRLYPLLSKPRNTLFDPAMFSTPAKPPERGQPDAGATQVIPAPAAAPPAAQAPPAQSQGALAADPGPLPFGGHAPAPAAAPAPAGRGAAAGVGLALLAVLLFLAAAAGGFVLTRVVSASPLAPPDTEPAPAPTAPPLRPLVERDGDATNVRGMSGGLFTLKVPEDWVRFSTQRNTMPLLPPSTLVRFVSADGRQVAAVERFAGFGGGTGPEEYAALLRQSWPQGVLTVADSTPLTDGRNGMTLTYHTVERNPDSPDRPAARTTFAQVFTHGGSLWVVSVAVPTDQEVTARTELFDQIVPTFRTTA</sequence>
<evidence type="ECO:0000256" key="8">
    <source>
        <dbReference type="SAM" id="Phobius"/>
    </source>
</evidence>
<dbReference type="SMART" id="SM00220">
    <property type="entry name" value="S_TKc"/>
    <property type="match status" value="1"/>
</dbReference>
<comment type="caution">
    <text evidence="10">The sequence shown here is derived from an EMBL/GenBank/DDBJ whole genome shotgun (WGS) entry which is preliminary data.</text>
</comment>
<dbReference type="InterPro" id="IPR000719">
    <property type="entry name" value="Prot_kinase_dom"/>
</dbReference>
<keyword evidence="3" id="KW-0808">Transferase</keyword>
<evidence type="ECO:0000256" key="2">
    <source>
        <dbReference type="ARBA" id="ARBA00022527"/>
    </source>
</evidence>
<dbReference type="GO" id="GO:0004674">
    <property type="term" value="F:protein serine/threonine kinase activity"/>
    <property type="evidence" value="ECO:0007669"/>
    <property type="project" value="UniProtKB-KW"/>
</dbReference>
<gene>
    <name evidence="10" type="ORF">EWH70_17715</name>
</gene>
<dbReference type="Proteomes" id="UP000292003">
    <property type="component" value="Unassembled WGS sequence"/>
</dbReference>
<feature type="domain" description="Protein kinase" evidence="9">
    <location>
        <begin position="1"/>
        <end position="248"/>
    </location>
</feature>
<name>A0A4V2ELV6_9PSEU</name>
<dbReference type="Pfam" id="PF00069">
    <property type="entry name" value="Pkinase"/>
    <property type="match status" value="1"/>
</dbReference>
<dbReference type="PROSITE" id="PS50011">
    <property type="entry name" value="PROTEIN_KINASE_DOM"/>
    <property type="match status" value="1"/>
</dbReference>
<protein>
    <recommendedName>
        <fullName evidence="1">non-specific serine/threonine protein kinase</fullName>
        <ecNumber evidence="1">2.7.11.1</ecNumber>
    </recommendedName>
</protein>
<dbReference type="GO" id="GO:0005524">
    <property type="term" value="F:ATP binding"/>
    <property type="evidence" value="ECO:0007669"/>
    <property type="project" value="UniProtKB-KW"/>
</dbReference>
<keyword evidence="2 10" id="KW-0723">Serine/threonine-protein kinase</keyword>
<reference evidence="10 11" key="1">
    <citation type="submission" date="2019-02" db="EMBL/GenBank/DDBJ databases">
        <title>Draft genome sequence of Amycolatopsis sp. 8-3EHSu isolated from roots of Suaeda maritima.</title>
        <authorList>
            <person name="Duangmal K."/>
            <person name="Chantavorakit T."/>
        </authorList>
    </citation>
    <scope>NUCLEOTIDE SEQUENCE [LARGE SCALE GENOMIC DNA]</scope>
    <source>
        <strain evidence="10 11">8-3EHSu</strain>
    </source>
</reference>
<keyword evidence="11" id="KW-1185">Reference proteome</keyword>
<evidence type="ECO:0000256" key="4">
    <source>
        <dbReference type="ARBA" id="ARBA00022741"/>
    </source>
</evidence>
<keyword evidence="4" id="KW-0547">Nucleotide-binding</keyword>
<proteinExistence type="predicted"/>
<feature type="compositionally biased region" description="Pro residues" evidence="7">
    <location>
        <begin position="362"/>
        <end position="379"/>
    </location>
</feature>
<accession>A0A4V2ELV6</accession>
<dbReference type="EMBL" id="SFCC01000008">
    <property type="protein sequence ID" value="RZQ62895.1"/>
    <property type="molecule type" value="Genomic_DNA"/>
</dbReference>
<keyword evidence="8" id="KW-1133">Transmembrane helix</keyword>
<dbReference type="OrthoDB" id="9762169at2"/>
<feature type="region of interest" description="Disordered" evidence="7">
    <location>
        <begin position="256"/>
        <end position="326"/>
    </location>
</feature>
<feature type="transmembrane region" description="Helical" evidence="8">
    <location>
        <begin position="329"/>
        <end position="353"/>
    </location>
</feature>
<keyword evidence="8" id="KW-0812">Transmembrane</keyword>
<dbReference type="Gene3D" id="1.10.510.10">
    <property type="entry name" value="Transferase(Phosphotransferase) domain 1"/>
    <property type="match status" value="1"/>
</dbReference>
<evidence type="ECO:0000256" key="5">
    <source>
        <dbReference type="ARBA" id="ARBA00022777"/>
    </source>
</evidence>
<dbReference type="InterPro" id="IPR008271">
    <property type="entry name" value="Ser/Thr_kinase_AS"/>
</dbReference>
<dbReference type="PROSITE" id="PS00108">
    <property type="entry name" value="PROTEIN_KINASE_ST"/>
    <property type="match status" value="1"/>
</dbReference>